<evidence type="ECO:0000256" key="10">
    <source>
        <dbReference type="ARBA" id="ARBA00034923"/>
    </source>
</evidence>
<keyword evidence="2 12" id="KW-0547">Nucleotide-binding</keyword>
<dbReference type="CDD" id="cd17932">
    <property type="entry name" value="DEXQc_UvrD"/>
    <property type="match status" value="1"/>
</dbReference>
<gene>
    <name evidence="14" type="ORF">L3049_17460</name>
</gene>
<dbReference type="GO" id="GO:0004386">
    <property type="term" value="F:helicase activity"/>
    <property type="evidence" value="ECO:0007669"/>
    <property type="project" value="UniProtKB-KW"/>
</dbReference>
<feature type="domain" description="UvrD-like helicase ATP-binding" evidence="13">
    <location>
        <begin position="6"/>
        <end position="281"/>
    </location>
</feature>
<evidence type="ECO:0000256" key="6">
    <source>
        <dbReference type="ARBA" id="ARBA00023125"/>
    </source>
</evidence>
<dbReference type="Pfam" id="PF13361">
    <property type="entry name" value="UvrD_C"/>
    <property type="match status" value="1"/>
</dbReference>
<keyword evidence="6" id="KW-0238">DNA-binding</keyword>
<keyword evidence="3 12" id="KW-0378">Hydrolase</keyword>
<comment type="catalytic activity">
    <reaction evidence="8">
        <text>Couples ATP hydrolysis with the unwinding of duplex DNA by translocating in the 3'-5' direction.</text>
        <dbReference type="EC" id="5.6.2.4"/>
    </reaction>
</comment>
<comment type="caution">
    <text evidence="14">The sequence shown here is derived from an EMBL/GenBank/DDBJ whole genome shotgun (WGS) entry which is preliminary data.</text>
</comment>
<comment type="similarity">
    <text evidence="1">Belongs to the helicase family. UvrD subfamily.</text>
</comment>
<dbReference type="Proteomes" id="UP001528920">
    <property type="component" value="Unassembled WGS sequence"/>
</dbReference>
<dbReference type="InterPro" id="IPR014017">
    <property type="entry name" value="DNA_helicase_UvrD-like_C"/>
</dbReference>
<dbReference type="InterPro" id="IPR014016">
    <property type="entry name" value="UvrD-like_ATP-bd"/>
</dbReference>
<dbReference type="EC" id="5.6.2.4" evidence="9"/>
<reference evidence="14 15" key="1">
    <citation type="submission" date="2022-01" db="EMBL/GenBank/DDBJ databases">
        <title>Labilibaculum sp. nov, a marine bacterium isolated from Antarctica.</title>
        <authorList>
            <person name="Dai W."/>
        </authorList>
    </citation>
    <scope>NUCLEOTIDE SEQUENCE [LARGE SCALE GENOMIC DNA]</scope>
    <source>
        <strain evidence="14 15">DW002</strain>
    </source>
</reference>
<comment type="catalytic activity">
    <reaction evidence="11">
        <text>ATP + H2O = ADP + phosphate + H(+)</text>
        <dbReference type="Rhea" id="RHEA:13065"/>
        <dbReference type="ChEBI" id="CHEBI:15377"/>
        <dbReference type="ChEBI" id="CHEBI:15378"/>
        <dbReference type="ChEBI" id="CHEBI:30616"/>
        <dbReference type="ChEBI" id="CHEBI:43474"/>
        <dbReference type="ChEBI" id="CHEBI:456216"/>
        <dbReference type="EC" id="5.6.2.4"/>
    </reaction>
</comment>
<dbReference type="SUPFAM" id="SSF52540">
    <property type="entry name" value="P-loop containing nucleoside triphosphate hydrolases"/>
    <property type="match status" value="1"/>
</dbReference>
<protein>
    <recommendedName>
        <fullName evidence="9">DNA 3'-5' helicase</fullName>
        <ecNumber evidence="9">5.6.2.4</ecNumber>
    </recommendedName>
    <alternativeName>
        <fullName evidence="10">DNA 3'-5' helicase II</fullName>
    </alternativeName>
</protein>
<dbReference type="EMBL" id="JAKJSC010000006">
    <property type="protein sequence ID" value="MDE5419781.1"/>
    <property type="molecule type" value="Genomic_DNA"/>
</dbReference>
<evidence type="ECO:0000256" key="5">
    <source>
        <dbReference type="ARBA" id="ARBA00022840"/>
    </source>
</evidence>
<dbReference type="Gene3D" id="1.10.10.160">
    <property type="match status" value="1"/>
</dbReference>
<evidence type="ECO:0000256" key="4">
    <source>
        <dbReference type="ARBA" id="ARBA00022806"/>
    </source>
</evidence>
<evidence type="ECO:0000256" key="7">
    <source>
        <dbReference type="ARBA" id="ARBA00023235"/>
    </source>
</evidence>
<dbReference type="InterPro" id="IPR000212">
    <property type="entry name" value="DNA_helicase_UvrD/REP"/>
</dbReference>
<evidence type="ECO:0000256" key="11">
    <source>
        <dbReference type="ARBA" id="ARBA00048988"/>
    </source>
</evidence>
<keyword evidence="5 12" id="KW-0067">ATP-binding</keyword>
<dbReference type="InterPro" id="IPR013986">
    <property type="entry name" value="DExx_box_DNA_helicase_dom_sf"/>
</dbReference>
<evidence type="ECO:0000256" key="9">
    <source>
        <dbReference type="ARBA" id="ARBA00034808"/>
    </source>
</evidence>
<evidence type="ECO:0000256" key="1">
    <source>
        <dbReference type="ARBA" id="ARBA00009922"/>
    </source>
</evidence>
<accession>A0ABT5VWI0</accession>
<evidence type="ECO:0000256" key="3">
    <source>
        <dbReference type="ARBA" id="ARBA00022801"/>
    </source>
</evidence>
<dbReference type="PROSITE" id="PS51198">
    <property type="entry name" value="UVRD_HELICASE_ATP_BIND"/>
    <property type="match status" value="1"/>
</dbReference>
<sequence length="606" mass="70148">MFVWKKDDLNREQEDAIFEEDSVFLVACPGSGKTRTLTYKIAYELSRIESKKQFIVAITYTNTAADEIKERVELLGVDIKQLWIGTIHAFCLDWIIKPYGLYHDRLKTGYSIIDPFESEKILTELCEPYKSLKVSYYDCDYIAMPSGCKMLSEDGSKTPYIKKVLIEYGRILRENRQIDFELILHYTNQLILKKPLISVILSNLFKFILIDEYQDTKEIQYHIISSVLKSGRGKTKALIVGDPNQSIYETMGGYPIVKEDLEELIGYKLRKYNLSSNYRSSSKIIEYFDYYKTSDNDIIAGGKNHDYNSIITYNNAIDESNLEDEIVDLIRYNINECKISPNEICVAAPQWYPLAKITRNLITKLPEYSFNGPGMAPFARNLDNFWYKVGRIALTEPDPRIYIRRLRWSAELIEELFDLGVDVNKITNKNFLRFCNSLEINKESGLEYLEVFFFNVSVYFSFEIKSIQRLNDDYNAFFEGATSRIKRAKEENNNTTTESLDNFKKVFKPREGIKVTTIHGTKGEEYDTVIGFGLVNDWVPHFTDDNGDANSSKMLYVLSSRARKNLHLFSERGRSVHRKYAPEGKPPTPCLGEYDFEYDDVVTTSG</sequence>
<dbReference type="InterPro" id="IPR027417">
    <property type="entry name" value="P-loop_NTPase"/>
</dbReference>
<evidence type="ECO:0000259" key="13">
    <source>
        <dbReference type="PROSITE" id="PS51198"/>
    </source>
</evidence>
<evidence type="ECO:0000256" key="8">
    <source>
        <dbReference type="ARBA" id="ARBA00034617"/>
    </source>
</evidence>
<keyword evidence="15" id="KW-1185">Reference proteome</keyword>
<dbReference type="RefSeq" id="WP_275111113.1">
    <property type="nucleotide sequence ID" value="NZ_JAKJSC010000006.1"/>
</dbReference>
<name>A0ABT5VWI0_9BACT</name>
<dbReference type="Gene3D" id="3.40.50.300">
    <property type="entry name" value="P-loop containing nucleotide triphosphate hydrolases"/>
    <property type="match status" value="2"/>
</dbReference>
<dbReference type="PANTHER" id="PTHR11070">
    <property type="entry name" value="UVRD / RECB / PCRA DNA HELICASE FAMILY MEMBER"/>
    <property type="match status" value="1"/>
</dbReference>
<evidence type="ECO:0000313" key="15">
    <source>
        <dbReference type="Proteomes" id="UP001528920"/>
    </source>
</evidence>
<keyword evidence="4 12" id="KW-0347">Helicase</keyword>
<evidence type="ECO:0000313" key="14">
    <source>
        <dbReference type="EMBL" id="MDE5419781.1"/>
    </source>
</evidence>
<feature type="binding site" evidence="12">
    <location>
        <begin position="27"/>
        <end position="34"/>
    </location>
    <ligand>
        <name>ATP</name>
        <dbReference type="ChEBI" id="CHEBI:30616"/>
    </ligand>
</feature>
<proteinExistence type="inferred from homology"/>
<organism evidence="14 15">
    <name type="scientific">Paralabilibaculum antarcticum</name>
    <dbReference type="NCBI Taxonomy" id="2912572"/>
    <lineage>
        <taxon>Bacteria</taxon>
        <taxon>Pseudomonadati</taxon>
        <taxon>Bacteroidota</taxon>
        <taxon>Bacteroidia</taxon>
        <taxon>Marinilabiliales</taxon>
        <taxon>Marinifilaceae</taxon>
        <taxon>Paralabilibaculum</taxon>
    </lineage>
</organism>
<evidence type="ECO:0000256" key="2">
    <source>
        <dbReference type="ARBA" id="ARBA00022741"/>
    </source>
</evidence>
<evidence type="ECO:0000256" key="12">
    <source>
        <dbReference type="PROSITE-ProRule" id="PRU00560"/>
    </source>
</evidence>
<dbReference type="Pfam" id="PF00580">
    <property type="entry name" value="UvrD-helicase"/>
    <property type="match status" value="1"/>
</dbReference>
<dbReference type="PANTHER" id="PTHR11070:SF2">
    <property type="entry name" value="ATP-DEPENDENT DNA HELICASE SRS2"/>
    <property type="match status" value="1"/>
</dbReference>
<keyword evidence="7" id="KW-0413">Isomerase</keyword>